<dbReference type="Proteomes" id="UP000051886">
    <property type="component" value="Unassembled WGS sequence"/>
</dbReference>
<keyword evidence="2" id="KW-1185">Reference proteome</keyword>
<dbReference type="EMBL" id="JQCN01000031">
    <property type="protein sequence ID" value="KRN99486.1"/>
    <property type="molecule type" value="Genomic_DNA"/>
</dbReference>
<reference evidence="1 2" key="1">
    <citation type="journal article" date="2015" name="Genome Announc.">
        <title>Expanding the biotechnology potential of lactobacilli through comparative genomics of 213 strains and associated genera.</title>
        <authorList>
            <person name="Sun Z."/>
            <person name="Harris H.M."/>
            <person name="McCann A."/>
            <person name="Guo C."/>
            <person name="Argimon S."/>
            <person name="Zhang W."/>
            <person name="Yang X."/>
            <person name="Jeffery I.B."/>
            <person name="Cooney J.C."/>
            <person name="Kagawa T.F."/>
            <person name="Liu W."/>
            <person name="Song Y."/>
            <person name="Salvetti E."/>
            <person name="Wrobel A."/>
            <person name="Rasinkangas P."/>
            <person name="Parkhill J."/>
            <person name="Rea M.C."/>
            <person name="O'Sullivan O."/>
            <person name="Ritari J."/>
            <person name="Douillard F.P."/>
            <person name="Paul Ross R."/>
            <person name="Yang R."/>
            <person name="Briner A.E."/>
            <person name="Felis G.E."/>
            <person name="de Vos W.M."/>
            <person name="Barrangou R."/>
            <person name="Klaenhammer T.R."/>
            <person name="Caufield P.W."/>
            <person name="Cui Y."/>
            <person name="Zhang H."/>
            <person name="O'Toole P.W."/>
        </authorList>
    </citation>
    <scope>NUCLEOTIDE SEQUENCE [LARGE SCALE GENOMIC DNA]</scope>
    <source>
        <strain evidence="1 2">NBRC 103219</strain>
    </source>
</reference>
<dbReference type="PATRIC" id="fig|449659.4.peg.1512"/>
<comment type="caution">
    <text evidence="1">The sequence shown here is derived from an EMBL/GenBank/DDBJ whole genome shotgun (WGS) entry which is preliminary data.</text>
</comment>
<dbReference type="STRING" id="449659.IV66_GL001490"/>
<name>A0A0R2LC62_9LACO</name>
<protein>
    <submittedName>
        <fullName evidence="1">Prophage replication family protein</fullName>
    </submittedName>
</protein>
<evidence type="ECO:0000313" key="2">
    <source>
        <dbReference type="Proteomes" id="UP000051886"/>
    </source>
</evidence>
<sequence length="230" mass="27467">MIVMTKIIKQRQKGFTTVDNSVVRDERLSWKARGIFFYLWSQSDEWDYFTNEVVRHSPDGLTALRTGLKELEKYGYLARKRTRNEKGQISTSDWIISEKPYVEKPRIENQHVDNRTLRTTNLKNKQPEEILTKEHSAFGNAPHAFEKEFQEVWDQYPNKKGKKEAFNHYKAWRKKSVKNTNEYLLERLSLYKKHLAANSWKQPMNGATWFNGRFDDQLEVPQEQGEVWYE</sequence>
<gene>
    <name evidence="1" type="ORF">IV66_GL001490</name>
</gene>
<organism evidence="1 2">
    <name type="scientific">Ligilactobacillus pobuzihii</name>
    <dbReference type="NCBI Taxonomy" id="449659"/>
    <lineage>
        <taxon>Bacteria</taxon>
        <taxon>Bacillati</taxon>
        <taxon>Bacillota</taxon>
        <taxon>Bacilli</taxon>
        <taxon>Lactobacillales</taxon>
        <taxon>Lactobacillaceae</taxon>
        <taxon>Ligilactobacillus</taxon>
    </lineage>
</organism>
<accession>A0A0R2LC62</accession>
<evidence type="ECO:0000313" key="1">
    <source>
        <dbReference type="EMBL" id="KRN99486.1"/>
    </source>
</evidence>
<dbReference type="AlphaFoldDB" id="A0A0R2LC62"/>
<proteinExistence type="predicted"/>